<evidence type="ECO:0000259" key="5">
    <source>
        <dbReference type="PROSITE" id="PS50887"/>
    </source>
</evidence>
<keyword evidence="4" id="KW-0472">Membrane</keyword>
<feature type="transmembrane region" description="Helical" evidence="4">
    <location>
        <begin position="185"/>
        <end position="206"/>
    </location>
</feature>
<dbReference type="GeneID" id="88775626"/>
<dbReference type="InterPro" id="IPR029787">
    <property type="entry name" value="Nucleotide_cyclase"/>
</dbReference>
<feature type="transmembrane region" description="Helical" evidence="4">
    <location>
        <begin position="118"/>
        <end position="136"/>
    </location>
</feature>
<feature type="transmembrane region" description="Helical" evidence="4">
    <location>
        <begin position="6"/>
        <end position="23"/>
    </location>
</feature>
<evidence type="ECO:0000256" key="2">
    <source>
        <dbReference type="ARBA" id="ARBA00012528"/>
    </source>
</evidence>
<dbReference type="EMBL" id="CP040558">
    <property type="protein sequence ID" value="QCU74449.1"/>
    <property type="molecule type" value="Genomic_DNA"/>
</dbReference>
<feature type="domain" description="GGDEF" evidence="5">
    <location>
        <begin position="247"/>
        <end position="380"/>
    </location>
</feature>
<dbReference type="Pfam" id="PF00990">
    <property type="entry name" value="GGDEF"/>
    <property type="match status" value="1"/>
</dbReference>
<dbReference type="KEGG" id="pdv:FFU37_08200"/>
<dbReference type="EC" id="2.7.7.65" evidence="2"/>
<dbReference type="CDD" id="cd01949">
    <property type="entry name" value="GGDEF"/>
    <property type="match status" value="1"/>
</dbReference>
<keyword evidence="4" id="KW-1133">Transmembrane helix</keyword>
<evidence type="ECO:0000313" key="6">
    <source>
        <dbReference type="EMBL" id="QCU74449.1"/>
    </source>
</evidence>
<dbReference type="InterPro" id="IPR050469">
    <property type="entry name" value="Diguanylate_Cyclase"/>
</dbReference>
<organism evidence="6 7">
    <name type="scientific">Pseudoalteromonas distincta</name>
    <dbReference type="NCBI Taxonomy" id="77608"/>
    <lineage>
        <taxon>Bacteria</taxon>
        <taxon>Pseudomonadati</taxon>
        <taxon>Pseudomonadota</taxon>
        <taxon>Gammaproteobacteria</taxon>
        <taxon>Alteromonadales</taxon>
        <taxon>Pseudoalteromonadaceae</taxon>
        <taxon>Pseudoalteromonas</taxon>
    </lineage>
</organism>
<dbReference type="FunFam" id="3.30.70.270:FF:000001">
    <property type="entry name" value="Diguanylate cyclase domain protein"/>
    <property type="match status" value="1"/>
</dbReference>
<feature type="transmembrane region" description="Helical" evidence="4">
    <location>
        <begin position="62"/>
        <end position="83"/>
    </location>
</feature>
<dbReference type="InterPro" id="IPR000160">
    <property type="entry name" value="GGDEF_dom"/>
</dbReference>
<feature type="transmembrane region" description="Helical" evidence="4">
    <location>
        <begin position="35"/>
        <end position="56"/>
    </location>
</feature>
<dbReference type="PANTHER" id="PTHR45138:SF9">
    <property type="entry name" value="DIGUANYLATE CYCLASE DGCM-RELATED"/>
    <property type="match status" value="1"/>
</dbReference>
<comment type="cofactor">
    <cofactor evidence="1">
        <name>Mg(2+)</name>
        <dbReference type="ChEBI" id="CHEBI:18420"/>
    </cofactor>
</comment>
<evidence type="ECO:0000256" key="1">
    <source>
        <dbReference type="ARBA" id="ARBA00001946"/>
    </source>
</evidence>
<dbReference type="SMART" id="SM00267">
    <property type="entry name" value="GGDEF"/>
    <property type="match status" value="1"/>
</dbReference>
<name>A0A4P9J1F5_9GAMM</name>
<dbReference type="InterPro" id="IPR043128">
    <property type="entry name" value="Rev_trsase/Diguanyl_cyclase"/>
</dbReference>
<evidence type="ECO:0000256" key="4">
    <source>
        <dbReference type="SAM" id="Phobius"/>
    </source>
</evidence>
<dbReference type="RefSeq" id="WP_138489227.1">
    <property type="nucleotide sequence ID" value="NZ_CP040558.1"/>
</dbReference>
<evidence type="ECO:0000256" key="3">
    <source>
        <dbReference type="ARBA" id="ARBA00034247"/>
    </source>
</evidence>
<protein>
    <recommendedName>
        <fullName evidence="2">diguanylate cyclase</fullName>
        <ecNumber evidence="2">2.7.7.65</ecNumber>
    </recommendedName>
</protein>
<accession>A0A4P9J1F5</accession>
<dbReference type="Gene3D" id="3.30.70.270">
    <property type="match status" value="1"/>
</dbReference>
<gene>
    <name evidence="6" type="ORF">FFU37_08200</name>
</gene>
<evidence type="ECO:0000313" key="7">
    <source>
        <dbReference type="Proteomes" id="UP000310065"/>
    </source>
</evidence>
<sequence>MLHLPTVISLSFILNVLIGLFFLSVHNFKKQTSFLLFGLACITFAFAELLACLKLVIDAPFITHYLADIFILLSPLLIIIGLNKYKHSKALNLKPLYCLLGTTGVALLPIYSDPAGQMLTSLIISVLYLYSAYIIKQMNFVATLQKKALIVCFSIHSILMLIQTTLLAISIFSTNSPNYIEPLQLILSSHLILATCSALILPYLLASNTEHTLSSLANTDTLSQLLNRRGFFTKSKEALSDPKNIDKNVSVILLDIDFFKRVNDQFGHEAGDQAIKWISHFIKEQFLNVGISARIGGEEFAILLPDYTLSAAKRDAELLRKNISTQAFYHENQHIKLSVSAGVSNAINGNATIKELLAYADKRLYLAKETGRDKVVTFDEKSLLTKS</sequence>
<dbReference type="SUPFAM" id="SSF55073">
    <property type="entry name" value="Nucleotide cyclase"/>
    <property type="match status" value="1"/>
</dbReference>
<feature type="transmembrane region" description="Helical" evidence="4">
    <location>
        <begin position="95"/>
        <end position="112"/>
    </location>
</feature>
<dbReference type="PROSITE" id="PS50887">
    <property type="entry name" value="GGDEF"/>
    <property type="match status" value="1"/>
</dbReference>
<dbReference type="NCBIfam" id="TIGR00254">
    <property type="entry name" value="GGDEF"/>
    <property type="match status" value="1"/>
</dbReference>
<dbReference type="AlphaFoldDB" id="A0A4P9J1F5"/>
<dbReference type="GO" id="GO:0052621">
    <property type="term" value="F:diguanylate cyclase activity"/>
    <property type="evidence" value="ECO:0007669"/>
    <property type="project" value="UniProtKB-EC"/>
</dbReference>
<dbReference type="PANTHER" id="PTHR45138">
    <property type="entry name" value="REGULATORY COMPONENTS OF SENSORY TRANSDUCTION SYSTEM"/>
    <property type="match status" value="1"/>
</dbReference>
<dbReference type="Proteomes" id="UP000310065">
    <property type="component" value="Chromosome L1"/>
</dbReference>
<proteinExistence type="predicted"/>
<feature type="transmembrane region" description="Helical" evidence="4">
    <location>
        <begin position="148"/>
        <end position="173"/>
    </location>
</feature>
<keyword evidence="4" id="KW-0812">Transmembrane</keyword>
<comment type="catalytic activity">
    <reaction evidence="3">
        <text>2 GTP = 3',3'-c-di-GMP + 2 diphosphate</text>
        <dbReference type="Rhea" id="RHEA:24898"/>
        <dbReference type="ChEBI" id="CHEBI:33019"/>
        <dbReference type="ChEBI" id="CHEBI:37565"/>
        <dbReference type="ChEBI" id="CHEBI:58805"/>
        <dbReference type="EC" id="2.7.7.65"/>
    </reaction>
</comment>
<reference evidence="6 7" key="1">
    <citation type="submission" date="2019-05" db="EMBL/GenBank/DDBJ databases">
        <title>Complete genome sequence of Pseudoalteromonas sp. 16-SW-7(T) isolated from the Okhotsk Sea, Russia.</title>
        <authorList>
            <person name="Nguyen T.H."/>
            <person name="Nedashkovskaya O.I."/>
            <person name="Kim S.-G."/>
        </authorList>
    </citation>
    <scope>NUCLEOTIDE SEQUENCE [LARGE SCALE GENOMIC DNA]</scope>
    <source>
        <strain evidence="6 7">16-SW-7</strain>
    </source>
</reference>